<evidence type="ECO:0000256" key="6">
    <source>
        <dbReference type="ARBA" id="ARBA00023139"/>
    </source>
</evidence>
<dbReference type="GO" id="GO:0016020">
    <property type="term" value="C:membrane"/>
    <property type="evidence" value="ECO:0007669"/>
    <property type="project" value="UniProtKB-SubCell"/>
</dbReference>
<evidence type="ECO:0000313" key="10">
    <source>
        <dbReference type="EMBL" id="GIQ68150.1"/>
    </source>
</evidence>
<dbReference type="AlphaFoldDB" id="A0A8J4M1K4"/>
<dbReference type="EMBL" id="BOVK01000013">
    <property type="protein sequence ID" value="GIQ68150.1"/>
    <property type="molecule type" value="Genomic_DNA"/>
</dbReference>
<evidence type="ECO:0000313" key="11">
    <source>
        <dbReference type="Proteomes" id="UP000677918"/>
    </source>
</evidence>
<evidence type="ECO:0000259" key="9">
    <source>
        <dbReference type="Pfam" id="PF25198"/>
    </source>
</evidence>
<proteinExistence type="inferred from homology"/>
<evidence type="ECO:0000256" key="7">
    <source>
        <dbReference type="ARBA" id="ARBA00023288"/>
    </source>
</evidence>
<dbReference type="InterPro" id="IPR038501">
    <property type="entry name" value="Spore_GerAC_C_sf"/>
</dbReference>
<dbReference type="InterPro" id="IPR057336">
    <property type="entry name" value="GerAC_N"/>
</dbReference>
<protein>
    <submittedName>
        <fullName evidence="10">Germination protein GerLC</fullName>
    </submittedName>
</protein>
<comment type="subcellular location">
    <subcellularLocation>
        <location evidence="1">Membrane</location>
        <topology evidence="1">Lipid-anchor</topology>
    </subcellularLocation>
</comment>
<gene>
    <name evidence="10" type="ORF">XYCOK13_09740</name>
</gene>
<organism evidence="10 11">
    <name type="scientific">Xylanibacillus composti</name>
    <dbReference type="NCBI Taxonomy" id="1572762"/>
    <lineage>
        <taxon>Bacteria</taxon>
        <taxon>Bacillati</taxon>
        <taxon>Bacillota</taxon>
        <taxon>Bacilli</taxon>
        <taxon>Bacillales</taxon>
        <taxon>Paenibacillaceae</taxon>
        <taxon>Xylanibacillus</taxon>
    </lineage>
</organism>
<dbReference type="PANTHER" id="PTHR35789">
    <property type="entry name" value="SPORE GERMINATION PROTEIN B3"/>
    <property type="match status" value="1"/>
</dbReference>
<dbReference type="Pfam" id="PF25198">
    <property type="entry name" value="Spore_GerAC_N"/>
    <property type="match status" value="1"/>
</dbReference>
<dbReference type="GO" id="GO:0009847">
    <property type="term" value="P:spore germination"/>
    <property type="evidence" value="ECO:0007669"/>
    <property type="project" value="InterPro"/>
</dbReference>
<feature type="domain" description="Spore germination GerAC-like C-terminal" evidence="8">
    <location>
        <begin position="260"/>
        <end position="426"/>
    </location>
</feature>
<keyword evidence="6" id="KW-0564">Palmitate</keyword>
<comment type="similarity">
    <text evidence="2">Belongs to the GerABKC lipoprotein family.</text>
</comment>
<keyword evidence="5" id="KW-0472">Membrane</keyword>
<dbReference type="Gene3D" id="3.30.300.210">
    <property type="entry name" value="Nutrient germinant receptor protein C, domain 3"/>
    <property type="match status" value="1"/>
</dbReference>
<name>A0A8J4M1K4_9BACL</name>
<keyword evidence="3" id="KW-0309">Germination</keyword>
<evidence type="ECO:0000259" key="8">
    <source>
        <dbReference type="Pfam" id="PF05504"/>
    </source>
</evidence>
<keyword evidence="4" id="KW-0732">Signal</keyword>
<dbReference type="InterPro" id="IPR046953">
    <property type="entry name" value="Spore_GerAC-like_C"/>
</dbReference>
<dbReference type="PANTHER" id="PTHR35789:SF1">
    <property type="entry name" value="SPORE GERMINATION PROTEIN B3"/>
    <property type="match status" value="1"/>
</dbReference>
<sequence length="437" mass="48674">MGDYLHCDRNHIRGDRSNYVSNHGPSQEGRRRLKPAGLLGMLVACALITSGCWDRIEIEERGFVIGVAIDFPKSGQAEDRADKEAGNKAKGPERFALTQQLVVPGALAGEGAGQGGDGGGKAYMNMTSEGDTILEMIRSTAARTSRSPFYEHIKIIIVSEEVAKSEYFASTLDYFIRYPEMRRGTKLFVSRGDARKVLEVEPTNEKLPAMYIDSISKNDYRNARMQPPVRIGEVHDKLLENEPFLIPRINADMNEVKIAGNSVFRDGRLAGFLGEEETEGLNFLNGQLHGGILEFEIEGGIAVMAVTWVKPYIQAVIEAGRPVSFTIRMQVEGNLHETLKPLSLEESRMYEQIEKEAEQEVIRLCELAVKKLQNEFAADVIGLGKWLKTERPKVWNAVKSEWNGEGGMFSQVSINIEPEIDLRNIGSVLDSSRMHAE</sequence>
<dbReference type="NCBIfam" id="TIGR02887">
    <property type="entry name" value="spore_ger_x_C"/>
    <property type="match status" value="1"/>
</dbReference>
<feature type="domain" description="Spore germination protein N-terminal" evidence="9">
    <location>
        <begin position="54"/>
        <end position="249"/>
    </location>
</feature>
<evidence type="ECO:0000256" key="2">
    <source>
        <dbReference type="ARBA" id="ARBA00007886"/>
    </source>
</evidence>
<reference evidence="10" key="1">
    <citation type="submission" date="2021-04" db="EMBL/GenBank/DDBJ databases">
        <title>Draft genome sequence of Xylanibacillus composti strain K13.</title>
        <authorList>
            <person name="Uke A."/>
            <person name="Chhe C."/>
            <person name="Baramee S."/>
            <person name="Kosugi A."/>
        </authorList>
    </citation>
    <scope>NUCLEOTIDE SEQUENCE</scope>
    <source>
        <strain evidence="10">K13</strain>
    </source>
</reference>
<keyword evidence="7" id="KW-0449">Lipoprotein</keyword>
<evidence type="ECO:0000256" key="1">
    <source>
        <dbReference type="ARBA" id="ARBA00004635"/>
    </source>
</evidence>
<evidence type="ECO:0000256" key="4">
    <source>
        <dbReference type="ARBA" id="ARBA00022729"/>
    </source>
</evidence>
<dbReference type="Proteomes" id="UP000677918">
    <property type="component" value="Unassembled WGS sequence"/>
</dbReference>
<accession>A0A8J4M1K4</accession>
<dbReference type="Pfam" id="PF05504">
    <property type="entry name" value="Spore_GerAC"/>
    <property type="match status" value="1"/>
</dbReference>
<evidence type="ECO:0000256" key="3">
    <source>
        <dbReference type="ARBA" id="ARBA00022544"/>
    </source>
</evidence>
<comment type="caution">
    <text evidence="10">The sequence shown here is derived from an EMBL/GenBank/DDBJ whole genome shotgun (WGS) entry which is preliminary data.</text>
</comment>
<evidence type="ECO:0000256" key="5">
    <source>
        <dbReference type="ARBA" id="ARBA00023136"/>
    </source>
</evidence>
<keyword evidence="11" id="KW-1185">Reference proteome</keyword>
<dbReference type="InterPro" id="IPR008844">
    <property type="entry name" value="Spore_GerAC-like"/>
</dbReference>